<proteinExistence type="predicted"/>
<organism evidence="1 2">
    <name type="scientific">Cellulophaga phage Ingeline_1</name>
    <dbReference type="NCBI Taxonomy" id="2745674"/>
    <lineage>
        <taxon>Viruses</taxon>
        <taxon>Duplodnaviria</taxon>
        <taxon>Heunggongvirae</taxon>
        <taxon>Uroviricota</taxon>
        <taxon>Caudoviricetes</taxon>
        <taxon>Duneviridae</taxon>
        <taxon>Ingelinevirus</taxon>
        <taxon>Ingelinevirus ingeline</taxon>
    </lineage>
</organism>
<name>A0A8E4ZBC2_9CAUD</name>
<evidence type="ECO:0000313" key="1">
    <source>
        <dbReference type="EMBL" id="QQV89968.1"/>
    </source>
</evidence>
<accession>A0A8E4ZBC2</accession>
<dbReference type="Proteomes" id="UP000693804">
    <property type="component" value="Segment"/>
</dbReference>
<dbReference type="EMBL" id="MT732435">
    <property type="protein sequence ID" value="QQV89968.1"/>
    <property type="molecule type" value="Genomic_DNA"/>
</dbReference>
<reference evidence="1" key="1">
    <citation type="submission" date="2020-07" db="EMBL/GenBank/DDBJ databases">
        <title>Highly diverse flavobacterial phages as mortality factor during North Sea spring blooms.</title>
        <authorList>
            <person name="Bartlau N."/>
            <person name="Wichels A."/>
            <person name="Krohne G."/>
            <person name="Adriaenssens E.M."/>
            <person name="Heins A."/>
            <person name="Fuchs B.M."/>
            <person name="Amann R."/>
            <person name="Moraru C."/>
        </authorList>
    </citation>
    <scope>NUCLEOTIDE SEQUENCE</scope>
</reference>
<keyword evidence="2" id="KW-1185">Reference proteome</keyword>
<protein>
    <submittedName>
        <fullName evidence="1">Uncharacterized protein</fullName>
    </submittedName>
</protein>
<gene>
    <name evidence="1" type="ORF">Ingeline1_24</name>
</gene>
<evidence type="ECO:0000313" key="2">
    <source>
        <dbReference type="Proteomes" id="UP000693804"/>
    </source>
</evidence>
<sequence length="73" mass="8437">MTAKEFCEHYGITLNYTEVSALHYRIDVIDANKIIFSSGEKKGVRIFKTNFLTIITDKTYQALMNLILDLKFS</sequence>